<protein>
    <submittedName>
        <fullName evidence="2">Uncharacterized protein</fullName>
    </submittedName>
</protein>
<dbReference type="EMBL" id="HADY01014623">
    <property type="protein sequence ID" value="SBP53108.1"/>
    <property type="molecule type" value="Transcribed_RNA"/>
</dbReference>
<reference evidence="2" key="2">
    <citation type="submission" date="2016-06" db="EMBL/GenBank/DDBJ databases">
        <title>The genome of a short-lived fish provides insights into sex chromosome evolution and the genetic control of aging.</title>
        <authorList>
            <person name="Reichwald K."/>
            <person name="Felder M."/>
            <person name="Petzold A."/>
            <person name="Koch P."/>
            <person name="Groth M."/>
            <person name="Platzer M."/>
        </authorList>
    </citation>
    <scope>NUCLEOTIDE SEQUENCE</scope>
    <source>
        <tissue evidence="2">Brain</tissue>
    </source>
</reference>
<dbReference type="PANTHER" id="PTHR31025">
    <property type="entry name" value="SI:CH211-196P9.1-RELATED"/>
    <property type="match status" value="1"/>
</dbReference>
<proteinExistence type="predicted"/>
<keyword evidence="1" id="KW-1133">Transmembrane helix</keyword>
<dbReference type="AlphaFoldDB" id="A0A1A8AEG8"/>
<keyword evidence="1" id="KW-0812">Transmembrane</keyword>
<keyword evidence="1" id="KW-0472">Membrane</keyword>
<name>A0A1A8AEG8_NOTFU</name>
<dbReference type="PANTHER" id="PTHR31025:SF25">
    <property type="entry name" value="ZINC FINGER (C2H2)-60"/>
    <property type="match status" value="1"/>
</dbReference>
<gene>
    <name evidence="2" type="primary">Nfu_g_1_019657</name>
</gene>
<accession>A0A1A8AEG8</accession>
<organism evidence="2">
    <name type="scientific">Nothobranchius furzeri</name>
    <name type="common">Turquoise killifish</name>
    <dbReference type="NCBI Taxonomy" id="105023"/>
    <lineage>
        <taxon>Eukaryota</taxon>
        <taxon>Metazoa</taxon>
        <taxon>Chordata</taxon>
        <taxon>Craniata</taxon>
        <taxon>Vertebrata</taxon>
        <taxon>Euteleostomi</taxon>
        <taxon>Actinopterygii</taxon>
        <taxon>Neopterygii</taxon>
        <taxon>Teleostei</taxon>
        <taxon>Neoteleostei</taxon>
        <taxon>Acanthomorphata</taxon>
        <taxon>Ovalentaria</taxon>
        <taxon>Atherinomorphae</taxon>
        <taxon>Cyprinodontiformes</taxon>
        <taxon>Nothobranchiidae</taxon>
        <taxon>Nothobranchius</taxon>
    </lineage>
</organism>
<sequence>MRASALRLNSSGRPQKETLTIYPEDMSTIASPTSPSSQLTSDQLTVLAASFSSVFFVVVVVLMSIIYRKDSQCFTLLCASQGQKLKPSSSPGILVSRAKGFKLKRHQPSEDNTVEKRREITIRCLIVYIGEKEEDLFKQYSDVEELNADLAMQVMKIAIIGDGPETIIVEESKILEGIDAARSCVLLMGVIYTLNLTYPKQLKFTFEVFQKLCLELDGQKASSKVTNLKLGIF</sequence>
<feature type="transmembrane region" description="Helical" evidence="1">
    <location>
        <begin position="44"/>
        <end position="67"/>
    </location>
</feature>
<evidence type="ECO:0000313" key="2">
    <source>
        <dbReference type="EMBL" id="SBP53108.1"/>
    </source>
</evidence>
<evidence type="ECO:0000256" key="1">
    <source>
        <dbReference type="SAM" id="Phobius"/>
    </source>
</evidence>
<reference evidence="2" key="1">
    <citation type="submission" date="2016-05" db="EMBL/GenBank/DDBJ databases">
        <authorList>
            <person name="Lavstsen T."/>
            <person name="Jespersen J.S."/>
        </authorList>
    </citation>
    <scope>NUCLEOTIDE SEQUENCE</scope>
    <source>
        <tissue evidence="2">Brain</tissue>
    </source>
</reference>